<evidence type="ECO:0000313" key="2">
    <source>
        <dbReference type="EMBL" id="GAA0180218.1"/>
    </source>
</evidence>
<dbReference type="Proteomes" id="UP001454036">
    <property type="component" value="Unassembled WGS sequence"/>
</dbReference>
<name>A0AAV3RN91_LITER</name>
<feature type="compositionally biased region" description="Polar residues" evidence="1">
    <location>
        <begin position="115"/>
        <end position="133"/>
    </location>
</feature>
<feature type="region of interest" description="Disordered" evidence="1">
    <location>
        <begin position="102"/>
        <end position="133"/>
    </location>
</feature>
<gene>
    <name evidence="2" type="ORF">LIER_42242</name>
</gene>
<keyword evidence="3" id="KW-1185">Reference proteome</keyword>
<comment type="caution">
    <text evidence="2">The sequence shown here is derived from an EMBL/GenBank/DDBJ whole genome shotgun (WGS) entry which is preliminary data.</text>
</comment>
<proteinExistence type="predicted"/>
<feature type="compositionally biased region" description="Basic and acidic residues" evidence="1">
    <location>
        <begin position="1"/>
        <end position="10"/>
    </location>
</feature>
<dbReference type="AlphaFoldDB" id="A0AAV3RN91"/>
<protein>
    <submittedName>
        <fullName evidence="2">Uncharacterized protein</fullName>
    </submittedName>
</protein>
<feature type="region of interest" description="Disordered" evidence="1">
    <location>
        <begin position="1"/>
        <end position="25"/>
    </location>
</feature>
<evidence type="ECO:0000256" key="1">
    <source>
        <dbReference type="SAM" id="MobiDB-lite"/>
    </source>
</evidence>
<reference evidence="2 3" key="1">
    <citation type="submission" date="2024-01" db="EMBL/GenBank/DDBJ databases">
        <title>The complete chloroplast genome sequence of Lithospermum erythrorhizon: insights into the phylogenetic relationship among Boraginaceae species and the maternal lineages of purple gromwells.</title>
        <authorList>
            <person name="Okada T."/>
            <person name="Watanabe K."/>
        </authorList>
    </citation>
    <scope>NUCLEOTIDE SEQUENCE [LARGE SCALE GENOMIC DNA]</scope>
</reference>
<dbReference type="EMBL" id="BAABME010028559">
    <property type="protein sequence ID" value="GAA0180218.1"/>
    <property type="molecule type" value="Genomic_DNA"/>
</dbReference>
<accession>A0AAV3RN91</accession>
<organism evidence="2 3">
    <name type="scientific">Lithospermum erythrorhizon</name>
    <name type="common">Purple gromwell</name>
    <name type="synonym">Lithospermum officinale var. erythrorhizon</name>
    <dbReference type="NCBI Taxonomy" id="34254"/>
    <lineage>
        <taxon>Eukaryota</taxon>
        <taxon>Viridiplantae</taxon>
        <taxon>Streptophyta</taxon>
        <taxon>Embryophyta</taxon>
        <taxon>Tracheophyta</taxon>
        <taxon>Spermatophyta</taxon>
        <taxon>Magnoliopsida</taxon>
        <taxon>eudicotyledons</taxon>
        <taxon>Gunneridae</taxon>
        <taxon>Pentapetalae</taxon>
        <taxon>asterids</taxon>
        <taxon>lamiids</taxon>
        <taxon>Boraginales</taxon>
        <taxon>Boraginaceae</taxon>
        <taxon>Boraginoideae</taxon>
        <taxon>Lithospermeae</taxon>
        <taxon>Lithospermum</taxon>
    </lineage>
</organism>
<sequence>MAESMGDHRPKGGLTYNITPPSPPRLYGKLDGESVTLMQKNTNDPNFGWTRPGRVVTSNTYIKGAFSSFERGNSFTKRKKERARLRDNFSRYNNSLGIQASLPTFKSSSDKSKNFQKGSNLQASVSRTSKPSNLQVQVQEFQARFKS</sequence>
<evidence type="ECO:0000313" key="3">
    <source>
        <dbReference type="Proteomes" id="UP001454036"/>
    </source>
</evidence>